<dbReference type="Gene3D" id="1.10.287.310">
    <property type="match status" value="1"/>
</dbReference>
<comment type="similarity">
    <text evidence="1 5">Belongs to the universal ribosomal protein uL29 family.</text>
</comment>
<organism evidence="6 7">
    <name type="scientific">Cyanobacterium aponinum 0216</name>
    <dbReference type="NCBI Taxonomy" id="2676140"/>
    <lineage>
        <taxon>Bacteria</taxon>
        <taxon>Bacillati</taxon>
        <taxon>Cyanobacteriota</taxon>
        <taxon>Cyanophyceae</taxon>
        <taxon>Oscillatoriophycideae</taxon>
        <taxon>Chroococcales</taxon>
        <taxon>Geminocystaceae</taxon>
        <taxon>Cyanobacterium</taxon>
    </lineage>
</organism>
<evidence type="ECO:0000256" key="5">
    <source>
        <dbReference type="HAMAP-Rule" id="MF_00374"/>
    </source>
</evidence>
<dbReference type="Proteomes" id="UP000437131">
    <property type="component" value="Unassembled WGS sequence"/>
</dbReference>
<dbReference type="HAMAP" id="MF_00374">
    <property type="entry name" value="Ribosomal_uL29"/>
    <property type="match status" value="1"/>
</dbReference>
<dbReference type="PANTHER" id="PTHR10916:SF0">
    <property type="entry name" value="LARGE RIBOSOMAL SUBUNIT PROTEIN UL29C"/>
    <property type="match status" value="1"/>
</dbReference>
<evidence type="ECO:0000256" key="3">
    <source>
        <dbReference type="ARBA" id="ARBA00023274"/>
    </source>
</evidence>
<dbReference type="GO" id="GO:0003735">
    <property type="term" value="F:structural constituent of ribosome"/>
    <property type="evidence" value="ECO:0007669"/>
    <property type="project" value="InterPro"/>
</dbReference>
<reference evidence="6 7" key="1">
    <citation type="submission" date="2019-11" db="EMBL/GenBank/DDBJ databases">
        <title>Isolation of a new High Light Tolerant Cyanobacteria.</title>
        <authorList>
            <person name="Dobson Z."/>
            <person name="Vaughn N."/>
            <person name="Vaughn M."/>
            <person name="Fromme P."/>
            <person name="Mazor Y."/>
        </authorList>
    </citation>
    <scope>NUCLEOTIDE SEQUENCE [LARGE SCALE GENOMIC DNA]</scope>
    <source>
        <strain evidence="6 7">0216</strain>
    </source>
</reference>
<dbReference type="PANTHER" id="PTHR10916">
    <property type="entry name" value="60S RIBOSOMAL PROTEIN L35/50S RIBOSOMAL PROTEIN L29"/>
    <property type="match status" value="1"/>
</dbReference>
<dbReference type="GO" id="GO:0006412">
    <property type="term" value="P:translation"/>
    <property type="evidence" value="ECO:0007669"/>
    <property type="project" value="UniProtKB-UniRule"/>
</dbReference>
<dbReference type="InterPro" id="IPR001854">
    <property type="entry name" value="Ribosomal_uL29"/>
</dbReference>
<dbReference type="GO" id="GO:0022625">
    <property type="term" value="C:cytosolic large ribosomal subunit"/>
    <property type="evidence" value="ECO:0007669"/>
    <property type="project" value="TreeGrafter"/>
</dbReference>
<dbReference type="SUPFAM" id="SSF46561">
    <property type="entry name" value="Ribosomal protein L29 (L29p)"/>
    <property type="match status" value="1"/>
</dbReference>
<keyword evidence="3 5" id="KW-0687">Ribonucleoprotein</keyword>
<dbReference type="EMBL" id="WMIA01000001">
    <property type="protein sequence ID" value="MTF37345.1"/>
    <property type="molecule type" value="Genomic_DNA"/>
</dbReference>
<gene>
    <name evidence="5" type="primary">rpmC</name>
    <name evidence="5" type="synonym">rpl29</name>
    <name evidence="6" type="ORF">GGC33_00120</name>
</gene>
<name>A0A844GSV1_9CHRO</name>
<dbReference type="InterPro" id="IPR036049">
    <property type="entry name" value="Ribosomal_uL29_sf"/>
</dbReference>
<dbReference type="NCBIfam" id="TIGR00012">
    <property type="entry name" value="L29"/>
    <property type="match status" value="1"/>
</dbReference>
<protein>
    <recommendedName>
        <fullName evidence="4 5">Large ribosomal subunit protein uL29</fullName>
    </recommendedName>
</protein>
<dbReference type="InterPro" id="IPR050063">
    <property type="entry name" value="Ribosomal_protein_uL29"/>
</dbReference>
<sequence length="77" mass="8925">MAYRSIAEARNLSDEELTAEITSAKQKLFQLRLAQTTGRLEKPHEFKHTRRWVAQLLTIQTERQKGIVRKTTSNTQA</sequence>
<dbReference type="RefSeq" id="WP_099435808.1">
    <property type="nucleotide sequence ID" value="NZ_WMIA01000001.1"/>
</dbReference>
<comment type="caution">
    <text evidence="6">The sequence shown here is derived from an EMBL/GenBank/DDBJ whole genome shotgun (WGS) entry which is preliminary data.</text>
</comment>
<dbReference type="CDD" id="cd00427">
    <property type="entry name" value="Ribosomal_L29_HIP"/>
    <property type="match status" value="1"/>
</dbReference>
<keyword evidence="2 5" id="KW-0689">Ribosomal protein</keyword>
<evidence type="ECO:0000313" key="6">
    <source>
        <dbReference type="EMBL" id="MTF37345.1"/>
    </source>
</evidence>
<proteinExistence type="inferred from homology"/>
<dbReference type="Pfam" id="PF00831">
    <property type="entry name" value="Ribosomal_L29"/>
    <property type="match status" value="1"/>
</dbReference>
<evidence type="ECO:0000256" key="4">
    <source>
        <dbReference type="ARBA" id="ARBA00035204"/>
    </source>
</evidence>
<evidence type="ECO:0000256" key="1">
    <source>
        <dbReference type="ARBA" id="ARBA00009254"/>
    </source>
</evidence>
<evidence type="ECO:0000256" key="2">
    <source>
        <dbReference type="ARBA" id="ARBA00022980"/>
    </source>
</evidence>
<accession>A0A844GSV1</accession>
<evidence type="ECO:0000313" key="7">
    <source>
        <dbReference type="Proteomes" id="UP000437131"/>
    </source>
</evidence>
<dbReference type="AlphaFoldDB" id="A0A844GSV1"/>